<dbReference type="Proteomes" id="UP000000311">
    <property type="component" value="Unassembled WGS sequence"/>
</dbReference>
<protein>
    <submittedName>
        <fullName evidence="1">Uncharacterized protein</fullName>
    </submittedName>
</protein>
<dbReference type="InParanoid" id="E2APU9"/>
<reference evidence="1 2" key="1">
    <citation type="journal article" date="2010" name="Science">
        <title>Genomic comparison of the ants Camponotus floridanus and Harpegnathos saltator.</title>
        <authorList>
            <person name="Bonasio R."/>
            <person name="Zhang G."/>
            <person name="Ye C."/>
            <person name="Mutti N.S."/>
            <person name="Fang X."/>
            <person name="Qin N."/>
            <person name="Donahue G."/>
            <person name="Yang P."/>
            <person name="Li Q."/>
            <person name="Li C."/>
            <person name="Zhang P."/>
            <person name="Huang Z."/>
            <person name="Berger S.L."/>
            <person name="Reinberg D."/>
            <person name="Wang J."/>
            <person name="Liebig J."/>
        </authorList>
    </citation>
    <scope>NUCLEOTIDE SEQUENCE [LARGE SCALE GENOMIC DNA]</scope>
    <source>
        <strain evidence="2">C129</strain>
    </source>
</reference>
<name>E2APU9_CAMFO</name>
<organism evidence="2">
    <name type="scientific">Camponotus floridanus</name>
    <name type="common">Florida carpenter ant</name>
    <dbReference type="NCBI Taxonomy" id="104421"/>
    <lineage>
        <taxon>Eukaryota</taxon>
        <taxon>Metazoa</taxon>
        <taxon>Ecdysozoa</taxon>
        <taxon>Arthropoda</taxon>
        <taxon>Hexapoda</taxon>
        <taxon>Insecta</taxon>
        <taxon>Pterygota</taxon>
        <taxon>Neoptera</taxon>
        <taxon>Endopterygota</taxon>
        <taxon>Hymenoptera</taxon>
        <taxon>Apocrita</taxon>
        <taxon>Aculeata</taxon>
        <taxon>Formicoidea</taxon>
        <taxon>Formicidae</taxon>
        <taxon>Formicinae</taxon>
        <taxon>Camponotus</taxon>
    </lineage>
</organism>
<dbReference type="AlphaFoldDB" id="E2APU9"/>
<keyword evidence="2" id="KW-1185">Reference proteome</keyword>
<dbReference type="EMBL" id="GL441581">
    <property type="protein sequence ID" value="EFN64575.1"/>
    <property type="molecule type" value="Genomic_DNA"/>
</dbReference>
<evidence type="ECO:0000313" key="2">
    <source>
        <dbReference type="Proteomes" id="UP000000311"/>
    </source>
</evidence>
<sequence>MHSTIMINGSNIAAASHLTAGQRRQVPLRQRGELNPRLCSVDFRFIPCYPLLLNIELQFVDADERLRRKFSTIWHEIRQLELENIDRQRVPIKTLLRIKSPESSAKTSLKHD</sequence>
<accession>E2APU9</accession>
<gene>
    <name evidence="1" type="ORF">EAG_14494</name>
</gene>
<proteinExistence type="predicted"/>
<evidence type="ECO:0000313" key="1">
    <source>
        <dbReference type="EMBL" id="EFN64575.1"/>
    </source>
</evidence>